<dbReference type="RefSeq" id="WP_132609220.1">
    <property type="nucleotide sequence ID" value="NZ_SMKQ01000008.1"/>
</dbReference>
<evidence type="ECO:0000313" key="2">
    <source>
        <dbReference type="EMBL" id="TDD54594.1"/>
    </source>
</evidence>
<organism evidence="2 3">
    <name type="scientific">Nonomuraea terrae</name>
    <dbReference type="NCBI Taxonomy" id="2530383"/>
    <lineage>
        <taxon>Bacteria</taxon>
        <taxon>Bacillati</taxon>
        <taxon>Actinomycetota</taxon>
        <taxon>Actinomycetes</taxon>
        <taxon>Streptosporangiales</taxon>
        <taxon>Streptosporangiaceae</taxon>
        <taxon>Nonomuraea</taxon>
    </lineage>
</organism>
<feature type="region of interest" description="Disordered" evidence="1">
    <location>
        <begin position="63"/>
        <end position="89"/>
    </location>
</feature>
<accession>A0A4R4ZB48</accession>
<dbReference type="EMBL" id="SMKQ01000008">
    <property type="protein sequence ID" value="TDD54594.1"/>
    <property type="molecule type" value="Genomic_DNA"/>
</dbReference>
<gene>
    <name evidence="2" type="ORF">E1286_05235</name>
</gene>
<proteinExistence type="predicted"/>
<name>A0A4R4ZB48_9ACTN</name>
<evidence type="ECO:0000256" key="1">
    <source>
        <dbReference type="SAM" id="MobiDB-lite"/>
    </source>
</evidence>
<protein>
    <submittedName>
        <fullName evidence="2">Uncharacterized protein</fullName>
    </submittedName>
</protein>
<evidence type="ECO:0000313" key="3">
    <source>
        <dbReference type="Proteomes" id="UP000295302"/>
    </source>
</evidence>
<dbReference type="OrthoDB" id="3540791at2"/>
<sequence length="89" mass="9585">MTSARVVAIRLRREQEFLDVCAGLEERLETAKQAARGDAPESAVAELGAAKQEMRSFREWARTVGSPREGIPGRDATVRMGGAVSGVGR</sequence>
<dbReference type="Proteomes" id="UP000295302">
    <property type="component" value="Unassembled WGS sequence"/>
</dbReference>
<reference evidence="2 3" key="1">
    <citation type="submission" date="2019-03" db="EMBL/GenBank/DDBJ databases">
        <title>Draft genome sequences of novel Actinobacteria.</title>
        <authorList>
            <person name="Sahin N."/>
            <person name="Ay H."/>
            <person name="Saygin H."/>
        </authorList>
    </citation>
    <scope>NUCLEOTIDE SEQUENCE [LARGE SCALE GENOMIC DNA]</scope>
    <source>
        <strain evidence="2 3">CH32</strain>
    </source>
</reference>
<dbReference type="AlphaFoldDB" id="A0A4R4ZB48"/>
<comment type="caution">
    <text evidence="2">The sequence shown here is derived from an EMBL/GenBank/DDBJ whole genome shotgun (WGS) entry which is preliminary data.</text>
</comment>
<keyword evidence="3" id="KW-1185">Reference proteome</keyword>